<feature type="transmembrane region" description="Helical" evidence="2">
    <location>
        <begin position="209"/>
        <end position="228"/>
    </location>
</feature>
<evidence type="ECO:0000313" key="5">
    <source>
        <dbReference type="Proteomes" id="UP000283644"/>
    </source>
</evidence>
<feature type="domain" description="DUF1206" evidence="3">
    <location>
        <begin position="208"/>
        <end position="275"/>
    </location>
</feature>
<proteinExistence type="predicted"/>
<evidence type="ECO:0000259" key="3">
    <source>
        <dbReference type="Pfam" id="PF06724"/>
    </source>
</evidence>
<keyword evidence="5" id="KW-1185">Reference proteome</keyword>
<feature type="domain" description="DUF1206" evidence="3">
    <location>
        <begin position="33"/>
        <end position="99"/>
    </location>
</feature>
<feature type="region of interest" description="Disordered" evidence="1">
    <location>
        <begin position="1"/>
        <end position="20"/>
    </location>
</feature>
<evidence type="ECO:0000256" key="1">
    <source>
        <dbReference type="SAM" id="MobiDB-lite"/>
    </source>
</evidence>
<name>A0A417XY18_9ACTN</name>
<feature type="transmembrane region" description="Helical" evidence="2">
    <location>
        <begin position="74"/>
        <end position="96"/>
    </location>
</feature>
<reference evidence="4 5" key="1">
    <citation type="submission" date="2018-09" db="EMBL/GenBank/DDBJ databases">
        <title>Genome sequencing of Nocardioides immobilis CCTCC AB 2017083 for comparison to Nocardioides silvaticus.</title>
        <authorList>
            <person name="Li C."/>
            <person name="Wang G."/>
        </authorList>
    </citation>
    <scope>NUCLEOTIDE SEQUENCE [LARGE SCALE GENOMIC DNA]</scope>
    <source>
        <strain evidence="4 5">CCTCC AB 2017083</strain>
    </source>
</reference>
<sequence length="280" mass="28950">MVEQISARGHGNDAERKAREARDHPALAWMARIGFATYGVVYVVVGVLAAQLALGDSSGKVSGQGALHEVAEQPFGSIALVVAACGLGALTVWQVCEAIGGHTDRDGARRLASRAGSAGRAVVFATLAVLAVQVVVGDSSGGGTDGYTARLLALPFGQALVVAVGLFIVGLGLNSIHKGLSDRWRRDLEYWAGQGDTGTALAVLARTGFSARGVAFCLIGGLLVWAGVTHDAQKSAGLDQALHRLLRDVAYGPWLLGAIAVGLAAYGLFNIAKAWALRDK</sequence>
<comment type="caution">
    <text evidence="4">The sequence shown here is derived from an EMBL/GenBank/DDBJ whole genome shotgun (WGS) entry which is preliminary data.</text>
</comment>
<feature type="transmembrane region" description="Helical" evidence="2">
    <location>
        <begin position="251"/>
        <end position="272"/>
    </location>
</feature>
<organism evidence="4 5">
    <name type="scientific">Nocardioides immobilis</name>
    <dbReference type="NCBI Taxonomy" id="2049295"/>
    <lineage>
        <taxon>Bacteria</taxon>
        <taxon>Bacillati</taxon>
        <taxon>Actinomycetota</taxon>
        <taxon>Actinomycetes</taxon>
        <taxon>Propionibacteriales</taxon>
        <taxon>Nocardioidaceae</taxon>
        <taxon>Nocardioides</taxon>
    </lineage>
</organism>
<dbReference type="OrthoDB" id="4552598at2"/>
<keyword evidence="2" id="KW-0472">Membrane</keyword>
<feature type="domain" description="DUF1206" evidence="3">
    <location>
        <begin position="115"/>
        <end position="180"/>
    </location>
</feature>
<keyword evidence="2" id="KW-0812">Transmembrane</keyword>
<dbReference type="Proteomes" id="UP000283644">
    <property type="component" value="Unassembled WGS sequence"/>
</dbReference>
<dbReference type="RefSeq" id="WP_118927105.1">
    <property type="nucleotide sequence ID" value="NZ_QXGH01000025.1"/>
</dbReference>
<keyword evidence="2" id="KW-1133">Transmembrane helix</keyword>
<gene>
    <name evidence="4" type="ORF">D0Z08_20410</name>
</gene>
<dbReference type="AlphaFoldDB" id="A0A417XY18"/>
<dbReference type="EMBL" id="QXGH01000025">
    <property type="protein sequence ID" value="RHW25322.1"/>
    <property type="molecule type" value="Genomic_DNA"/>
</dbReference>
<dbReference type="InterPro" id="IPR009597">
    <property type="entry name" value="DUF1206"/>
</dbReference>
<feature type="compositionally biased region" description="Basic and acidic residues" evidence="1">
    <location>
        <begin position="10"/>
        <end position="20"/>
    </location>
</feature>
<feature type="transmembrane region" description="Helical" evidence="2">
    <location>
        <begin position="156"/>
        <end position="176"/>
    </location>
</feature>
<dbReference type="Pfam" id="PF06724">
    <property type="entry name" value="DUF1206"/>
    <property type="match status" value="3"/>
</dbReference>
<evidence type="ECO:0000256" key="2">
    <source>
        <dbReference type="SAM" id="Phobius"/>
    </source>
</evidence>
<protein>
    <submittedName>
        <fullName evidence="4">DUF1206 domain-containing protein</fullName>
    </submittedName>
</protein>
<feature type="transmembrane region" description="Helical" evidence="2">
    <location>
        <begin position="26"/>
        <end position="54"/>
    </location>
</feature>
<feature type="transmembrane region" description="Helical" evidence="2">
    <location>
        <begin position="117"/>
        <end position="136"/>
    </location>
</feature>
<accession>A0A417XY18</accession>
<evidence type="ECO:0000313" key="4">
    <source>
        <dbReference type="EMBL" id="RHW25322.1"/>
    </source>
</evidence>